<evidence type="ECO:0000256" key="7">
    <source>
        <dbReference type="ARBA" id="ARBA00022801"/>
    </source>
</evidence>
<comment type="similarity">
    <text evidence="3">Belongs to the N-acetylmuramoyl-L-alanine amidase 3 family.</text>
</comment>
<sequence>MMTNVKKRVVLFLLLCAGLFTSSAWSSEIRNVRMWLAPDNTRLVFDLTGPVSHKIFTLDNPDRLVLDIEGVALSTDFSKLRLDGSPIKRFRTGATGNELRVVLELNEKVRPRSFELKPNDQFGHRLVVDLFNIEKETPVKTVAPPEGQNKLRDIVIAIDAGHGGEDPGAIGPRGVREKDVVLEIAKEVKRLIDKEAGFKAELVRTGDYYVSLRGRTVKARKKKADLFISIHADAFKDARAKGASVWVLSNRGATSEMGRWLAQKENSADFAGGVSLEDKDEVLAGVLLDMTMTASRVDSLQVGSLIHKNIDKFAKMHKSHVERAGFMVLKSPDIPSILVETGFISNPEEARLLSTRNYRQKMAKAIYDGVRAHFWNKPPAYTYVAYKKSGGFNLAGQRTYKVERGDTLSVIASRHKVSLAGLRKVNSIQGDKIRVGQVLRIPAS</sequence>
<feature type="signal peptide" evidence="10">
    <location>
        <begin position="1"/>
        <end position="26"/>
    </location>
</feature>
<proteinExistence type="inferred from homology"/>
<gene>
    <name evidence="12" type="ORF">F0U83_13640</name>
</gene>
<organism evidence="12 13">
    <name type="scientific">Neptunomonas concharum</name>
    <dbReference type="NCBI Taxonomy" id="1031538"/>
    <lineage>
        <taxon>Bacteria</taxon>
        <taxon>Pseudomonadati</taxon>
        <taxon>Pseudomonadota</taxon>
        <taxon>Gammaproteobacteria</taxon>
        <taxon>Oceanospirillales</taxon>
        <taxon>Oceanospirillaceae</taxon>
        <taxon>Neptunomonas</taxon>
    </lineage>
</organism>
<dbReference type="GO" id="GO:0009253">
    <property type="term" value="P:peptidoglycan catabolic process"/>
    <property type="evidence" value="ECO:0007669"/>
    <property type="project" value="InterPro"/>
</dbReference>
<evidence type="ECO:0000256" key="10">
    <source>
        <dbReference type="SAM" id="SignalP"/>
    </source>
</evidence>
<dbReference type="InterPro" id="IPR050695">
    <property type="entry name" value="N-acetylmuramoyl_amidase_3"/>
</dbReference>
<dbReference type="GO" id="GO:0030288">
    <property type="term" value="C:outer membrane-bounded periplasmic space"/>
    <property type="evidence" value="ECO:0007669"/>
    <property type="project" value="TreeGrafter"/>
</dbReference>
<dbReference type="InterPro" id="IPR036779">
    <property type="entry name" value="LysM_dom_sf"/>
</dbReference>
<dbReference type="AlphaFoldDB" id="A0A5P1REI2"/>
<dbReference type="KEGG" id="ncu:F0U83_13640"/>
<name>A0A5P1REI2_9GAMM</name>
<dbReference type="Gene3D" id="3.40.630.40">
    <property type="entry name" value="Zn-dependent exopeptidases"/>
    <property type="match status" value="1"/>
</dbReference>
<keyword evidence="13" id="KW-1185">Reference proteome</keyword>
<evidence type="ECO:0000256" key="4">
    <source>
        <dbReference type="ARBA" id="ARBA00011901"/>
    </source>
</evidence>
<dbReference type="InterPro" id="IPR018392">
    <property type="entry name" value="LysM"/>
</dbReference>
<accession>A0A5P1REI2</accession>
<evidence type="ECO:0000259" key="11">
    <source>
        <dbReference type="PROSITE" id="PS51782"/>
    </source>
</evidence>
<evidence type="ECO:0000256" key="1">
    <source>
        <dbReference type="ARBA" id="ARBA00001561"/>
    </source>
</evidence>
<evidence type="ECO:0000313" key="12">
    <source>
        <dbReference type="EMBL" id="QEQ97676.1"/>
    </source>
</evidence>
<keyword evidence="8" id="KW-0961">Cell wall biogenesis/degradation</keyword>
<dbReference type="FunFam" id="3.40.630.40:FF:000001">
    <property type="entry name" value="N-acetylmuramoyl-L-alanine amidase"/>
    <property type="match status" value="1"/>
</dbReference>
<protein>
    <recommendedName>
        <fullName evidence="9">N-acetylmuramoyl-L-alanine amidase AmiC</fullName>
        <ecNumber evidence="4">3.5.1.28</ecNumber>
    </recommendedName>
</protein>
<evidence type="ECO:0000256" key="8">
    <source>
        <dbReference type="ARBA" id="ARBA00023316"/>
    </source>
</evidence>
<evidence type="ECO:0000256" key="2">
    <source>
        <dbReference type="ARBA" id="ARBA00004418"/>
    </source>
</evidence>
<dbReference type="EMBL" id="CP043869">
    <property type="protein sequence ID" value="QEQ97676.1"/>
    <property type="molecule type" value="Genomic_DNA"/>
</dbReference>
<dbReference type="SMART" id="SM00646">
    <property type="entry name" value="Ami_3"/>
    <property type="match status" value="1"/>
</dbReference>
<keyword evidence="7" id="KW-0378">Hydrolase</keyword>
<dbReference type="InterPro" id="IPR021731">
    <property type="entry name" value="AMIN_dom"/>
</dbReference>
<dbReference type="SUPFAM" id="SSF53187">
    <property type="entry name" value="Zn-dependent exopeptidases"/>
    <property type="match status" value="1"/>
</dbReference>
<dbReference type="SMART" id="SM00257">
    <property type="entry name" value="LysM"/>
    <property type="match status" value="1"/>
</dbReference>
<dbReference type="CDD" id="cd00118">
    <property type="entry name" value="LysM"/>
    <property type="match status" value="1"/>
</dbReference>
<feature type="chain" id="PRO_5025033184" description="N-acetylmuramoyl-L-alanine amidase AmiC" evidence="10">
    <location>
        <begin position="27"/>
        <end position="444"/>
    </location>
</feature>
<dbReference type="PROSITE" id="PS51782">
    <property type="entry name" value="LYSM"/>
    <property type="match status" value="1"/>
</dbReference>
<evidence type="ECO:0000313" key="13">
    <source>
        <dbReference type="Proteomes" id="UP000324760"/>
    </source>
</evidence>
<keyword evidence="5 10" id="KW-0732">Signal</keyword>
<evidence type="ECO:0000256" key="6">
    <source>
        <dbReference type="ARBA" id="ARBA00022764"/>
    </source>
</evidence>
<evidence type="ECO:0000256" key="9">
    <source>
        <dbReference type="ARBA" id="ARBA00074581"/>
    </source>
</evidence>
<evidence type="ECO:0000256" key="3">
    <source>
        <dbReference type="ARBA" id="ARBA00010860"/>
    </source>
</evidence>
<evidence type="ECO:0000256" key="5">
    <source>
        <dbReference type="ARBA" id="ARBA00022729"/>
    </source>
</evidence>
<dbReference type="GO" id="GO:0008745">
    <property type="term" value="F:N-acetylmuramoyl-L-alanine amidase activity"/>
    <property type="evidence" value="ECO:0007669"/>
    <property type="project" value="UniProtKB-EC"/>
</dbReference>
<dbReference type="Gene3D" id="3.10.350.10">
    <property type="entry name" value="LysM domain"/>
    <property type="match status" value="1"/>
</dbReference>
<keyword evidence="6" id="KW-0574">Periplasm</keyword>
<dbReference type="PANTHER" id="PTHR30404:SF6">
    <property type="entry name" value="N-ACETYLMURAMOYL-L-ALANINE AMIDASE AMIB"/>
    <property type="match status" value="1"/>
</dbReference>
<dbReference type="Pfam" id="PF11741">
    <property type="entry name" value="AMIN"/>
    <property type="match status" value="1"/>
</dbReference>
<dbReference type="Pfam" id="PF01476">
    <property type="entry name" value="LysM"/>
    <property type="match status" value="1"/>
</dbReference>
<dbReference type="SUPFAM" id="SSF54106">
    <property type="entry name" value="LysM domain"/>
    <property type="match status" value="1"/>
</dbReference>
<dbReference type="OrthoDB" id="9806267at2"/>
<dbReference type="InterPro" id="IPR002508">
    <property type="entry name" value="MurNAc-LAA_cat"/>
</dbReference>
<dbReference type="PANTHER" id="PTHR30404">
    <property type="entry name" value="N-ACETYLMURAMOYL-L-ALANINE AMIDASE"/>
    <property type="match status" value="1"/>
</dbReference>
<dbReference type="EC" id="3.5.1.28" evidence="4"/>
<dbReference type="Pfam" id="PF01520">
    <property type="entry name" value="Amidase_3"/>
    <property type="match status" value="1"/>
</dbReference>
<dbReference type="Gene3D" id="2.60.40.3500">
    <property type="match status" value="1"/>
</dbReference>
<dbReference type="CDD" id="cd02696">
    <property type="entry name" value="MurNAc-LAA"/>
    <property type="match status" value="1"/>
</dbReference>
<comment type="subcellular location">
    <subcellularLocation>
        <location evidence="2">Periplasm</location>
    </subcellularLocation>
</comment>
<comment type="catalytic activity">
    <reaction evidence="1">
        <text>Hydrolyzes the link between N-acetylmuramoyl residues and L-amino acid residues in certain cell-wall glycopeptides.</text>
        <dbReference type="EC" id="3.5.1.28"/>
    </reaction>
</comment>
<reference evidence="12 13" key="1">
    <citation type="journal article" date="2019" name="Biochem. Eng. J.">
        <title>Metabolic engineering of the marine bacteria Neptunomonas concharum for the production of acetoin and meso-2,3-butanediol from acetate.</title>
        <authorList>
            <person name="Li W."/>
            <person name="Pu N."/>
            <person name="Liu C.-X."/>
            <person name="Yuan Q.-P."/>
            <person name="Li Z.-J."/>
        </authorList>
    </citation>
    <scope>NUCLEOTIDE SEQUENCE [LARGE SCALE GENOMIC DNA]</scope>
    <source>
        <strain evidence="12 13">JCM17730</strain>
    </source>
</reference>
<dbReference type="GO" id="GO:0071555">
    <property type="term" value="P:cell wall organization"/>
    <property type="evidence" value="ECO:0007669"/>
    <property type="project" value="UniProtKB-KW"/>
</dbReference>
<dbReference type="Proteomes" id="UP000324760">
    <property type="component" value="Chromosome"/>
</dbReference>
<feature type="domain" description="LysM" evidence="11">
    <location>
        <begin position="398"/>
        <end position="441"/>
    </location>
</feature>